<comment type="caution">
    <text evidence="1">The sequence shown here is derived from an EMBL/GenBank/DDBJ whole genome shotgun (WGS) entry which is preliminary data.</text>
</comment>
<dbReference type="GO" id="GO:0006264">
    <property type="term" value="P:mitochondrial DNA replication"/>
    <property type="evidence" value="ECO:0007669"/>
    <property type="project" value="TreeGrafter"/>
</dbReference>
<organism evidence="1 2">
    <name type="scientific">Coregonus suidteri</name>
    <dbReference type="NCBI Taxonomy" id="861788"/>
    <lineage>
        <taxon>Eukaryota</taxon>
        <taxon>Metazoa</taxon>
        <taxon>Chordata</taxon>
        <taxon>Craniata</taxon>
        <taxon>Vertebrata</taxon>
        <taxon>Euteleostomi</taxon>
        <taxon>Actinopterygii</taxon>
        <taxon>Neopterygii</taxon>
        <taxon>Teleostei</taxon>
        <taxon>Protacanthopterygii</taxon>
        <taxon>Salmoniformes</taxon>
        <taxon>Salmonidae</taxon>
        <taxon>Coregoninae</taxon>
        <taxon>Coregonus</taxon>
    </lineage>
</organism>
<keyword evidence="2" id="KW-1185">Reference proteome</keyword>
<proteinExistence type="predicted"/>
<dbReference type="PANTHER" id="PTHR31340:SF3">
    <property type="entry name" value="MITOCHONDRIAL GENOME MAINTENANCE EXONUCLEASE 1"/>
    <property type="match status" value="1"/>
</dbReference>
<sequence length="129" mass="14026">MITQLGEDGFKEYSQNLFRQGTLFHVAVKSVRPLTTEEAPGEDTADPEKAPEVPAEVAAYVAALNNDVNYKYQVENGLIVGAYKDNSTELRSGATVLGEMAGKTGGVHREEVDEWCLCCGWCSRGSSHL</sequence>
<dbReference type="GO" id="GO:0008297">
    <property type="term" value="F:single-stranded DNA exodeoxyribonuclease activity"/>
    <property type="evidence" value="ECO:0007669"/>
    <property type="project" value="TreeGrafter"/>
</dbReference>
<accession>A0AAN8MJ77</accession>
<reference evidence="1 2" key="1">
    <citation type="submission" date="2021-04" db="EMBL/GenBank/DDBJ databases">
        <authorList>
            <person name="De Guttry C."/>
            <person name="Zahm M."/>
            <person name="Klopp C."/>
            <person name="Cabau C."/>
            <person name="Louis A."/>
            <person name="Berthelot C."/>
            <person name="Parey E."/>
            <person name="Roest Crollius H."/>
            <person name="Montfort J."/>
            <person name="Robinson-Rechavi M."/>
            <person name="Bucao C."/>
            <person name="Bouchez O."/>
            <person name="Gislard M."/>
            <person name="Lluch J."/>
            <person name="Milhes M."/>
            <person name="Lampietro C."/>
            <person name="Lopez Roques C."/>
            <person name="Donnadieu C."/>
            <person name="Braasch I."/>
            <person name="Desvignes T."/>
            <person name="Postlethwait J."/>
            <person name="Bobe J."/>
            <person name="Wedekind C."/>
            <person name="Guiguen Y."/>
        </authorList>
    </citation>
    <scope>NUCLEOTIDE SEQUENCE [LARGE SCALE GENOMIC DNA]</scope>
    <source>
        <strain evidence="1">Cs_M1</strain>
        <tissue evidence="1">Blood</tissue>
    </source>
</reference>
<evidence type="ECO:0000313" key="1">
    <source>
        <dbReference type="EMBL" id="KAK6328392.1"/>
    </source>
</evidence>
<dbReference type="GO" id="GO:0005739">
    <property type="term" value="C:mitochondrion"/>
    <property type="evidence" value="ECO:0007669"/>
    <property type="project" value="TreeGrafter"/>
</dbReference>
<protein>
    <submittedName>
        <fullName evidence="1">Uncharacterized protein</fullName>
    </submittedName>
</protein>
<dbReference type="EMBL" id="JAGTTL010000001">
    <property type="protein sequence ID" value="KAK6328392.1"/>
    <property type="molecule type" value="Genomic_DNA"/>
</dbReference>
<dbReference type="AlphaFoldDB" id="A0AAN8MJ77"/>
<dbReference type="PANTHER" id="PTHR31340">
    <property type="entry name" value="MITOCHONDRIAL GENOME MAINTENANCE EXONUCLEASE 1"/>
    <property type="match status" value="1"/>
</dbReference>
<evidence type="ECO:0000313" key="2">
    <source>
        <dbReference type="Proteomes" id="UP001356427"/>
    </source>
</evidence>
<gene>
    <name evidence="1" type="ORF">J4Q44_G00003700</name>
</gene>
<name>A0AAN8MJ77_9TELE</name>
<dbReference type="Proteomes" id="UP001356427">
    <property type="component" value="Unassembled WGS sequence"/>
</dbReference>